<feature type="active site" description="Proton donor" evidence="15">
    <location>
        <position position="521"/>
    </location>
</feature>
<evidence type="ECO:0000256" key="12">
    <source>
        <dbReference type="ARBA" id="ARBA00034029"/>
    </source>
</evidence>
<accession>A0A9W8J5N6</accession>
<evidence type="ECO:0000256" key="8">
    <source>
        <dbReference type="ARBA" id="ARBA00022827"/>
    </source>
</evidence>
<dbReference type="InterPro" id="IPR000172">
    <property type="entry name" value="GMC_OxRdtase_N"/>
</dbReference>
<dbReference type="Gene3D" id="3.50.50.60">
    <property type="entry name" value="FAD/NAD(P)-binding domain"/>
    <property type="match status" value="1"/>
</dbReference>
<comment type="subcellular location">
    <subcellularLocation>
        <location evidence="2">Secreted</location>
    </subcellularLocation>
</comment>
<comment type="catalytic activity">
    <reaction evidence="12">
        <text>pyranose + acceptor = pyranos-3-ulose + reduced acceptor.</text>
        <dbReference type="EC" id="1.1.99.29"/>
    </reaction>
</comment>
<feature type="binding site" evidence="16">
    <location>
        <position position="113"/>
    </location>
    <ligand>
        <name>FAD</name>
        <dbReference type="ChEBI" id="CHEBI:57692"/>
    </ligand>
</feature>
<comment type="cofactor">
    <cofactor evidence="1 16">
        <name>FAD</name>
        <dbReference type="ChEBI" id="CHEBI:57692"/>
    </cofactor>
</comment>
<comment type="subunit">
    <text evidence="4">Monomer.</text>
</comment>
<dbReference type="PANTHER" id="PTHR11552">
    <property type="entry name" value="GLUCOSE-METHANOL-CHOLINE GMC OXIDOREDUCTASE"/>
    <property type="match status" value="1"/>
</dbReference>
<dbReference type="AlphaFoldDB" id="A0A9W8J5N6"/>
<dbReference type="GO" id="GO:0005576">
    <property type="term" value="C:extracellular region"/>
    <property type="evidence" value="ECO:0007669"/>
    <property type="project" value="UniProtKB-SubCell"/>
</dbReference>
<evidence type="ECO:0000256" key="2">
    <source>
        <dbReference type="ARBA" id="ARBA00004613"/>
    </source>
</evidence>
<keyword evidence="17" id="KW-0732">Signal</keyword>
<dbReference type="InterPro" id="IPR012132">
    <property type="entry name" value="GMC_OxRdtase"/>
</dbReference>
<evidence type="ECO:0000256" key="10">
    <source>
        <dbReference type="ARBA" id="ARBA00033986"/>
    </source>
</evidence>
<evidence type="ECO:0000256" key="1">
    <source>
        <dbReference type="ARBA" id="ARBA00001974"/>
    </source>
</evidence>
<feature type="non-terminal residue" evidence="19">
    <location>
        <position position="586"/>
    </location>
</feature>
<dbReference type="PIRSF" id="PIRSF000137">
    <property type="entry name" value="Alcohol_oxidase"/>
    <property type="match status" value="1"/>
</dbReference>
<dbReference type="OrthoDB" id="269227at2759"/>
<evidence type="ECO:0000313" key="19">
    <source>
        <dbReference type="EMBL" id="KAJ2928707.1"/>
    </source>
</evidence>
<dbReference type="Pfam" id="PF05199">
    <property type="entry name" value="GMC_oxred_C"/>
    <property type="match status" value="1"/>
</dbReference>
<comment type="catalytic activity">
    <reaction evidence="10">
        <text>pyranose + acceptor = pyranos-2-ulose + reduced acceptor.</text>
        <dbReference type="EC" id="1.1.99.29"/>
    </reaction>
</comment>
<keyword evidence="20" id="KW-1185">Reference proteome</keyword>
<keyword evidence="7" id="KW-0285">Flavoprotein</keyword>
<evidence type="ECO:0000256" key="3">
    <source>
        <dbReference type="ARBA" id="ARBA00010790"/>
    </source>
</evidence>
<comment type="catalytic activity">
    <reaction evidence="14">
        <text>a pyranoside + acceptor = a pyranosid-3,4-diulose + reduced acceptor.</text>
        <dbReference type="EC" id="1.1.99.29"/>
    </reaction>
</comment>
<gene>
    <name evidence="19" type="ORF">H1R20_g8398</name>
</gene>
<feature type="active site" description="Proton acceptor" evidence="15">
    <location>
        <position position="566"/>
    </location>
</feature>
<feature type="chain" id="PRO_5040975431" description="pyranose dehydrogenase (acceptor)" evidence="17">
    <location>
        <begin position="22"/>
        <end position="586"/>
    </location>
</feature>
<evidence type="ECO:0000259" key="18">
    <source>
        <dbReference type="PROSITE" id="PS00624"/>
    </source>
</evidence>
<evidence type="ECO:0000256" key="11">
    <source>
        <dbReference type="ARBA" id="ARBA00034010"/>
    </source>
</evidence>
<dbReference type="GO" id="GO:0050660">
    <property type="term" value="F:flavin adenine dinucleotide binding"/>
    <property type="evidence" value="ECO:0007669"/>
    <property type="project" value="InterPro"/>
</dbReference>
<evidence type="ECO:0000256" key="15">
    <source>
        <dbReference type="PIRSR" id="PIRSR000137-1"/>
    </source>
</evidence>
<evidence type="ECO:0000256" key="14">
    <source>
        <dbReference type="ARBA" id="ARBA00034059"/>
    </source>
</evidence>
<comment type="catalytic activity">
    <reaction evidence="11">
        <text>pyranose + acceptor = pyranos-2,3-diulose + reduced acceptor.</text>
        <dbReference type="EC" id="1.1.99.29"/>
    </reaction>
</comment>
<evidence type="ECO:0000256" key="5">
    <source>
        <dbReference type="ARBA" id="ARBA00013177"/>
    </source>
</evidence>
<dbReference type="SUPFAM" id="SSF54373">
    <property type="entry name" value="FAD-linked reductases, C-terminal domain"/>
    <property type="match status" value="1"/>
</dbReference>
<keyword evidence="6" id="KW-0964">Secreted</keyword>
<dbReference type="EC" id="1.1.99.29" evidence="5"/>
<dbReference type="GO" id="GO:0033718">
    <property type="term" value="F:pyranose dehydrogenase (acceptor) activity"/>
    <property type="evidence" value="ECO:0007669"/>
    <property type="project" value="UniProtKB-EC"/>
</dbReference>
<proteinExistence type="inferred from homology"/>
<feature type="domain" description="Glucose-methanol-choline oxidoreductase N-terminal" evidence="18">
    <location>
        <begin position="308"/>
        <end position="322"/>
    </location>
</feature>
<evidence type="ECO:0000256" key="9">
    <source>
        <dbReference type="ARBA" id="ARBA00024699"/>
    </source>
</evidence>
<dbReference type="InterPro" id="IPR036188">
    <property type="entry name" value="FAD/NAD-bd_sf"/>
</dbReference>
<organism evidence="19 20">
    <name type="scientific">Candolleomyces eurysporus</name>
    <dbReference type="NCBI Taxonomy" id="2828524"/>
    <lineage>
        <taxon>Eukaryota</taxon>
        <taxon>Fungi</taxon>
        <taxon>Dikarya</taxon>
        <taxon>Basidiomycota</taxon>
        <taxon>Agaricomycotina</taxon>
        <taxon>Agaricomycetes</taxon>
        <taxon>Agaricomycetidae</taxon>
        <taxon>Agaricales</taxon>
        <taxon>Agaricineae</taxon>
        <taxon>Psathyrellaceae</taxon>
        <taxon>Candolleomyces</taxon>
    </lineage>
</organism>
<dbReference type="Pfam" id="PF00732">
    <property type="entry name" value="GMC_oxred_N"/>
    <property type="match status" value="1"/>
</dbReference>
<evidence type="ECO:0000256" key="6">
    <source>
        <dbReference type="ARBA" id="ARBA00022525"/>
    </source>
</evidence>
<evidence type="ECO:0000256" key="4">
    <source>
        <dbReference type="ARBA" id="ARBA00011245"/>
    </source>
</evidence>
<dbReference type="EMBL" id="JANBPK010000920">
    <property type="protein sequence ID" value="KAJ2928707.1"/>
    <property type="molecule type" value="Genomic_DNA"/>
</dbReference>
<evidence type="ECO:0000256" key="17">
    <source>
        <dbReference type="SAM" id="SignalP"/>
    </source>
</evidence>
<sequence length="586" mass="63755">MKHSHGTLSILLAIIPFLVHARVYESLEHLPNRDYDFIIIGGGTAGSVVASRLTESNSFNVLLVEAGPNNEGVLDIKVPGFLTQINSTYNWNYVTEPLSGLNNRTLEYSRGHVLGGSSSINGMIYTRGASDDYDAWARITGDPGWTWRSLTPFIKRNEKWVSPLGGRNITGQYNPRVHGYKGNTLVSLVQSEPTEFDRRFMRSSQQLNGEFPFNLDPNSGDPIGVTWNQNTFGNGERSSAATAYLNTEVRHRANLDIVINTLATRVLPINQEGSGGQLEIRTVELAPRFGGSTRKVLTAKKEVVLSGGTINTPHILLNSGIGNRTELSALGITTIHDLPDVGKGMSDHHAIGNVWNATGTPYPQPGPEALEQWRATRTGPLANSTFSGRLFIWTRIPSSASIFKEYGEDPSSGENAPHLEIASSDNGNSVLAVVVLLTPKSRGSVQLRSSNPFDPPLIDLGLFTHPFDVEAVRIGVSRVVRFFSAPAWSDYITTLVTPDPDTTPREVFNEFIRGTAGSGFHPTGTAAMSARDKLKEGVVDPDLKVKGVKGLRIIDASVIPLIPTGHTQAPVYIVAERGVELIREAY</sequence>
<dbReference type="PROSITE" id="PS00624">
    <property type="entry name" value="GMC_OXRED_2"/>
    <property type="match status" value="1"/>
</dbReference>
<keyword evidence="8 16" id="KW-0274">FAD</keyword>
<dbReference type="InterPro" id="IPR007867">
    <property type="entry name" value="GMC_OxRtase_C"/>
</dbReference>
<evidence type="ECO:0000256" key="7">
    <source>
        <dbReference type="ARBA" id="ARBA00022630"/>
    </source>
</evidence>
<reference evidence="19" key="1">
    <citation type="submission" date="2022-06" db="EMBL/GenBank/DDBJ databases">
        <title>Genome Sequence of Candolleomyces eurysporus.</title>
        <authorList>
            <person name="Buettner E."/>
        </authorList>
    </citation>
    <scope>NUCLEOTIDE SEQUENCE</scope>
    <source>
        <strain evidence="19">VTCC 930004</strain>
    </source>
</reference>
<evidence type="ECO:0000256" key="13">
    <source>
        <dbReference type="ARBA" id="ARBA00034050"/>
    </source>
</evidence>
<comment type="caution">
    <text evidence="19">The sequence shown here is derived from an EMBL/GenBank/DDBJ whole genome shotgun (WGS) entry which is preliminary data.</text>
</comment>
<feature type="signal peptide" evidence="17">
    <location>
        <begin position="1"/>
        <end position="21"/>
    </location>
</feature>
<dbReference type="SUPFAM" id="SSF51905">
    <property type="entry name" value="FAD/NAD(P)-binding domain"/>
    <property type="match status" value="1"/>
</dbReference>
<comment type="function">
    <text evidence="9">Catalyzes the single-oxidation or sequential double oxidation reaction of carbohydrates primarily at carbon-2 and/or carbon-3 with the concomitant reduction of the flavin. The enzyme exhibits a broad sugar substrate specificity, oxidizing different aldopyranoses to the corresponding C-1, C-2, C-3 or C-1,2, C-2,3 and C-3,4 (di)dehydro sugars with substrate-specific regioselectivity. Accepts only a narrow range of electron acceptors such as substituted benzoquinones and complexed metal ions and reacts extremely slowly with O(2) as acceptor. May play a role in the natural recycling of plant matter by oxidizing all major monosaccharides in lignocellulose and by reducing quinone compounds or reactive radical species generated during lignin depolymerization.</text>
</comment>
<evidence type="ECO:0000256" key="16">
    <source>
        <dbReference type="PIRSR" id="PIRSR000137-2"/>
    </source>
</evidence>
<evidence type="ECO:0000313" key="20">
    <source>
        <dbReference type="Proteomes" id="UP001140091"/>
    </source>
</evidence>
<dbReference type="Gene3D" id="3.30.560.10">
    <property type="entry name" value="Glucose Oxidase, domain 3"/>
    <property type="match status" value="1"/>
</dbReference>
<dbReference type="Proteomes" id="UP001140091">
    <property type="component" value="Unassembled WGS sequence"/>
</dbReference>
<protein>
    <recommendedName>
        <fullName evidence="5">pyranose dehydrogenase (acceptor)</fullName>
        <ecNumber evidence="5">1.1.99.29</ecNumber>
    </recommendedName>
</protein>
<comment type="similarity">
    <text evidence="3">Belongs to the GMC oxidoreductase family.</text>
</comment>
<dbReference type="PANTHER" id="PTHR11552:SF147">
    <property type="entry name" value="CHOLINE DEHYDROGENASE, MITOCHONDRIAL"/>
    <property type="match status" value="1"/>
</dbReference>
<comment type="catalytic activity">
    <reaction evidence="13">
        <text>a pyranoside + acceptor = a pyranosid-3-ulose + reduced acceptor.</text>
        <dbReference type="EC" id="1.1.99.29"/>
    </reaction>
</comment>
<name>A0A9W8J5N6_9AGAR</name>